<reference evidence="2 3" key="1">
    <citation type="submission" date="2017-04" db="EMBL/GenBank/DDBJ databases">
        <title>Draft genome sequence of Tuber borchii Vittad., a whitish edible truffle.</title>
        <authorList>
            <consortium name="DOE Joint Genome Institute"/>
            <person name="Murat C."/>
            <person name="Kuo A."/>
            <person name="Barry K.W."/>
            <person name="Clum A."/>
            <person name="Dockter R.B."/>
            <person name="Fauchery L."/>
            <person name="Iotti M."/>
            <person name="Kohler A."/>
            <person name="Labutti K."/>
            <person name="Lindquist E.A."/>
            <person name="Lipzen A."/>
            <person name="Ohm R.A."/>
            <person name="Wang M."/>
            <person name="Grigoriev I.V."/>
            <person name="Zambonelli A."/>
            <person name="Martin F.M."/>
        </authorList>
    </citation>
    <scope>NUCLEOTIDE SEQUENCE [LARGE SCALE GENOMIC DNA]</scope>
    <source>
        <strain evidence="2 3">Tbo3840</strain>
    </source>
</reference>
<dbReference type="EMBL" id="NESQ01000257">
    <property type="protein sequence ID" value="PUU74984.1"/>
    <property type="molecule type" value="Genomic_DNA"/>
</dbReference>
<accession>A0A2T6ZHU1</accession>
<feature type="transmembrane region" description="Helical" evidence="1">
    <location>
        <begin position="12"/>
        <end position="37"/>
    </location>
</feature>
<protein>
    <submittedName>
        <fullName evidence="2">Uncharacterized protein</fullName>
    </submittedName>
</protein>
<evidence type="ECO:0000256" key="1">
    <source>
        <dbReference type="SAM" id="Phobius"/>
    </source>
</evidence>
<keyword evidence="1" id="KW-0812">Transmembrane</keyword>
<dbReference type="Proteomes" id="UP000244722">
    <property type="component" value="Unassembled WGS sequence"/>
</dbReference>
<keyword evidence="3" id="KW-1185">Reference proteome</keyword>
<gene>
    <name evidence="2" type="ORF">B9Z19DRAFT_1091361</name>
</gene>
<proteinExistence type="predicted"/>
<keyword evidence="1" id="KW-0472">Membrane</keyword>
<evidence type="ECO:0000313" key="3">
    <source>
        <dbReference type="Proteomes" id="UP000244722"/>
    </source>
</evidence>
<organism evidence="2 3">
    <name type="scientific">Tuber borchii</name>
    <name type="common">White truffle</name>
    <dbReference type="NCBI Taxonomy" id="42251"/>
    <lineage>
        <taxon>Eukaryota</taxon>
        <taxon>Fungi</taxon>
        <taxon>Dikarya</taxon>
        <taxon>Ascomycota</taxon>
        <taxon>Pezizomycotina</taxon>
        <taxon>Pezizomycetes</taxon>
        <taxon>Pezizales</taxon>
        <taxon>Tuberaceae</taxon>
        <taxon>Tuber</taxon>
    </lineage>
</organism>
<name>A0A2T6ZHU1_TUBBO</name>
<sequence length="74" mass="8199">MVGCGGGVPLFIYLLCLAYNIVMMLIITQNLMIRLLFPFINFTRQPQSGPPPALPPSTLDQPDSYFLTVLVPTE</sequence>
<comment type="caution">
    <text evidence="2">The sequence shown here is derived from an EMBL/GenBank/DDBJ whole genome shotgun (WGS) entry which is preliminary data.</text>
</comment>
<evidence type="ECO:0000313" key="2">
    <source>
        <dbReference type="EMBL" id="PUU74984.1"/>
    </source>
</evidence>
<dbReference type="AlphaFoldDB" id="A0A2T6ZHU1"/>
<keyword evidence="1" id="KW-1133">Transmembrane helix</keyword>